<organism evidence="2 3">
    <name type="scientific">Pleodorina starrii</name>
    <dbReference type="NCBI Taxonomy" id="330485"/>
    <lineage>
        <taxon>Eukaryota</taxon>
        <taxon>Viridiplantae</taxon>
        <taxon>Chlorophyta</taxon>
        <taxon>core chlorophytes</taxon>
        <taxon>Chlorophyceae</taxon>
        <taxon>CS clade</taxon>
        <taxon>Chlamydomonadales</taxon>
        <taxon>Volvocaceae</taxon>
        <taxon>Pleodorina</taxon>
    </lineage>
</organism>
<comment type="caution">
    <text evidence="2">The sequence shown here is derived from an EMBL/GenBank/DDBJ whole genome shotgun (WGS) entry which is preliminary data.</text>
</comment>
<dbReference type="AlphaFoldDB" id="A0A9W6F404"/>
<proteinExistence type="predicted"/>
<keyword evidence="3" id="KW-1185">Reference proteome</keyword>
<dbReference type="Proteomes" id="UP001165080">
    <property type="component" value="Unassembled WGS sequence"/>
</dbReference>
<protein>
    <submittedName>
        <fullName evidence="2">Uncharacterized protein</fullName>
    </submittedName>
</protein>
<name>A0A9W6F404_9CHLO</name>
<dbReference type="EMBL" id="BRXU01000013">
    <property type="protein sequence ID" value="GLC55617.1"/>
    <property type="molecule type" value="Genomic_DNA"/>
</dbReference>
<sequence length="230" mass="24700">MSMDPPSGPPRSGEDLSRAFRNLPPGTLSGLDALCDHNYWLSVMRQAEIEISNVDIFRFRFSEISKSASNRLAFLAGSGEYGSFNLRYLIQQLVEQCADMHKYTRKLEKYVVKLQRQVEDLEAEQRQRDREQPPQQLQQQLPPQQQQLHGSGGGGSGTSGSGPSAGGGKGGAAHQHPSAYPHARPQLGGMLAPPGPVAGQPMGGSKRARSPPPGSVEAAGSSLAAEQDDE</sequence>
<evidence type="ECO:0000256" key="1">
    <source>
        <dbReference type="SAM" id="MobiDB-lite"/>
    </source>
</evidence>
<feature type="compositionally biased region" description="Basic and acidic residues" evidence="1">
    <location>
        <begin position="122"/>
        <end position="132"/>
    </location>
</feature>
<feature type="compositionally biased region" description="Gly residues" evidence="1">
    <location>
        <begin position="150"/>
        <end position="171"/>
    </location>
</feature>
<feature type="compositionally biased region" description="Low complexity" evidence="1">
    <location>
        <begin position="133"/>
        <end position="149"/>
    </location>
</feature>
<evidence type="ECO:0000313" key="3">
    <source>
        <dbReference type="Proteomes" id="UP001165080"/>
    </source>
</evidence>
<gene>
    <name evidence="2" type="primary">PLEST001977</name>
    <name evidence="2" type="ORF">PLESTB_001007300</name>
</gene>
<reference evidence="2 3" key="1">
    <citation type="journal article" date="2023" name="Commun. Biol.">
        <title>Reorganization of the ancestral sex-determining regions during the evolution of trioecy in Pleodorina starrii.</title>
        <authorList>
            <person name="Takahashi K."/>
            <person name="Suzuki S."/>
            <person name="Kawai-Toyooka H."/>
            <person name="Yamamoto K."/>
            <person name="Hamaji T."/>
            <person name="Ootsuki R."/>
            <person name="Yamaguchi H."/>
            <person name="Kawachi M."/>
            <person name="Higashiyama T."/>
            <person name="Nozaki H."/>
        </authorList>
    </citation>
    <scope>NUCLEOTIDE SEQUENCE [LARGE SCALE GENOMIC DNA]</scope>
    <source>
        <strain evidence="2 3">NIES-4479</strain>
    </source>
</reference>
<feature type="region of interest" description="Disordered" evidence="1">
    <location>
        <begin position="122"/>
        <end position="230"/>
    </location>
</feature>
<evidence type="ECO:0000313" key="2">
    <source>
        <dbReference type="EMBL" id="GLC55617.1"/>
    </source>
</evidence>
<accession>A0A9W6F404</accession>